<dbReference type="InterPro" id="IPR005135">
    <property type="entry name" value="Endo/exonuclease/phosphatase"/>
</dbReference>
<reference evidence="2 3" key="1">
    <citation type="submission" date="2023-05" db="EMBL/GenBank/DDBJ databases">
        <title>Lysobacter sp. strain LF1 Genome sequencing and assembly.</title>
        <authorList>
            <person name="Jung Y."/>
        </authorList>
    </citation>
    <scope>NUCLEOTIDE SEQUENCE [LARGE SCALE GENOMIC DNA]</scope>
    <source>
        <strain evidence="2 3">LF1</strain>
    </source>
</reference>
<dbReference type="SUPFAM" id="SSF56219">
    <property type="entry name" value="DNase I-like"/>
    <property type="match status" value="1"/>
</dbReference>
<dbReference type="PANTHER" id="PTHR14859">
    <property type="entry name" value="CALCOFLUOR WHITE HYPERSENSITIVE PROTEIN PRECURSOR"/>
    <property type="match status" value="1"/>
</dbReference>
<keyword evidence="2" id="KW-0255">Endonuclease</keyword>
<organism evidence="2 3">
    <name type="scientific">Lysobacter stagni</name>
    <dbReference type="NCBI Taxonomy" id="3045172"/>
    <lineage>
        <taxon>Bacteria</taxon>
        <taxon>Pseudomonadati</taxon>
        <taxon>Pseudomonadota</taxon>
        <taxon>Gammaproteobacteria</taxon>
        <taxon>Lysobacterales</taxon>
        <taxon>Lysobacteraceae</taxon>
        <taxon>Lysobacter</taxon>
    </lineage>
</organism>
<name>A0ABT6XCF9_9GAMM</name>
<evidence type="ECO:0000259" key="1">
    <source>
        <dbReference type="Pfam" id="PF03372"/>
    </source>
</evidence>
<feature type="domain" description="Endonuclease/exonuclease/phosphatase" evidence="1">
    <location>
        <begin position="10"/>
        <end position="237"/>
    </location>
</feature>
<evidence type="ECO:0000313" key="2">
    <source>
        <dbReference type="EMBL" id="MDI9237834.1"/>
    </source>
</evidence>
<keyword evidence="2" id="KW-0540">Nuclease</keyword>
<dbReference type="InterPro" id="IPR036691">
    <property type="entry name" value="Endo/exonu/phosph_ase_sf"/>
</dbReference>
<dbReference type="EMBL" id="JASGBI010000001">
    <property type="protein sequence ID" value="MDI9237834.1"/>
    <property type="molecule type" value="Genomic_DNA"/>
</dbReference>
<keyword evidence="3" id="KW-1185">Reference proteome</keyword>
<protein>
    <submittedName>
        <fullName evidence="2">Endonuclease/exonuclease/phosphatase family protein</fullName>
    </submittedName>
</protein>
<dbReference type="Pfam" id="PF03372">
    <property type="entry name" value="Exo_endo_phos"/>
    <property type="match status" value="1"/>
</dbReference>
<dbReference type="InterPro" id="IPR051916">
    <property type="entry name" value="GPI-anchor_lipid_remodeler"/>
</dbReference>
<keyword evidence="2" id="KW-0378">Hydrolase</keyword>
<gene>
    <name evidence="2" type="ORF">QLQ15_02770</name>
</gene>
<comment type="caution">
    <text evidence="2">The sequence shown here is derived from an EMBL/GenBank/DDBJ whole genome shotgun (WGS) entry which is preliminary data.</text>
</comment>
<dbReference type="GO" id="GO:0004519">
    <property type="term" value="F:endonuclease activity"/>
    <property type="evidence" value="ECO:0007669"/>
    <property type="project" value="UniProtKB-KW"/>
</dbReference>
<evidence type="ECO:0000313" key="3">
    <source>
        <dbReference type="Proteomes" id="UP001321580"/>
    </source>
</evidence>
<accession>A0ABT6XCF9</accession>
<sequence length="252" mass="27460">MENRRLRLLSANIQAGSSTRGYHDYVARSWSHVLPAGNKRTSLDAIAQLAGEHDIVGLNESDPGSLRSGFTNQTHYLAQRAGFDYWSHQPNRRVGGVASSANGLLSRLEPREVIDHALPGRIAGRGVLLARYGEGDEALLIAVAHLSLGANSRASQLAFIAELLHDHPHAVLMGDFNCSIDRPEMRALFRNTRLQPPDGEVPTFPSWRPQRAIDHILVGDGLRVSNARARPAASSDHLALSIDLDVPDAALR</sequence>
<dbReference type="Gene3D" id="3.60.10.10">
    <property type="entry name" value="Endonuclease/exonuclease/phosphatase"/>
    <property type="match status" value="1"/>
</dbReference>
<dbReference type="Proteomes" id="UP001321580">
    <property type="component" value="Unassembled WGS sequence"/>
</dbReference>
<dbReference type="RefSeq" id="WP_283211335.1">
    <property type="nucleotide sequence ID" value="NZ_JASGBI010000001.1"/>
</dbReference>
<proteinExistence type="predicted"/>
<dbReference type="PANTHER" id="PTHR14859:SF15">
    <property type="entry name" value="ENDONUCLEASE_EXONUCLEASE_PHOSPHATASE DOMAIN-CONTAINING PROTEIN"/>
    <property type="match status" value="1"/>
</dbReference>